<protein>
    <submittedName>
        <fullName evidence="8">ECF RNA polymerase sigma factor SigW</fullName>
    </submittedName>
</protein>
<evidence type="ECO:0000259" key="7">
    <source>
        <dbReference type="Pfam" id="PF08281"/>
    </source>
</evidence>
<dbReference type="AlphaFoldDB" id="A0A2K4ZIH3"/>
<dbReference type="NCBIfam" id="TIGR02937">
    <property type="entry name" value="sigma70-ECF"/>
    <property type="match status" value="1"/>
</dbReference>
<dbReference type="SUPFAM" id="SSF88659">
    <property type="entry name" value="Sigma3 and sigma4 domains of RNA polymerase sigma factors"/>
    <property type="match status" value="1"/>
</dbReference>
<dbReference type="Gene3D" id="1.10.1740.10">
    <property type="match status" value="1"/>
</dbReference>
<dbReference type="PANTHER" id="PTHR43133:SF8">
    <property type="entry name" value="RNA POLYMERASE SIGMA FACTOR HI_1459-RELATED"/>
    <property type="match status" value="1"/>
</dbReference>
<keyword evidence="4" id="KW-0238">DNA-binding</keyword>
<proteinExistence type="inferred from homology"/>
<evidence type="ECO:0000256" key="1">
    <source>
        <dbReference type="ARBA" id="ARBA00010641"/>
    </source>
</evidence>
<dbReference type="Proteomes" id="UP000236311">
    <property type="component" value="Unassembled WGS sequence"/>
</dbReference>
<evidence type="ECO:0000259" key="6">
    <source>
        <dbReference type="Pfam" id="PF04542"/>
    </source>
</evidence>
<evidence type="ECO:0000256" key="5">
    <source>
        <dbReference type="ARBA" id="ARBA00023163"/>
    </source>
</evidence>
<dbReference type="InterPro" id="IPR036388">
    <property type="entry name" value="WH-like_DNA-bd_sf"/>
</dbReference>
<dbReference type="InterPro" id="IPR014284">
    <property type="entry name" value="RNA_pol_sigma-70_dom"/>
</dbReference>
<dbReference type="Gene3D" id="1.10.10.10">
    <property type="entry name" value="Winged helix-like DNA-binding domain superfamily/Winged helix DNA-binding domain"/>
    <property type="match status" value="1"/>
</dbReference>
<gene>
    <name evidence="8" type="primary">sigW_6</name>
    <name evidence="8" type="ORF">AMURIS_02929</name>
</gene>
<dbReference type="EMBL" id="OFSM01000014">
    <property type="protein sequence ID" value="SOY30206.1"/>
    <property type="molecule type" value="Genomic_DNA"/>
</dbReference>
<organism evidence="8 9">
    <name type="scientific">Acetatifactor muris</name>
    <dbReference type="NCBI Taxonomy" id="879566"/>
    <lineage>
        <taxon>Bacteria</taxon>
        <taxon>Bacillati</taxon>
        <taxon>Bacillota</taxon>
        <taxon>Clostridia</taxon>
        <taxon>Lachnospirales</taxon>
        <taxon>Lachnospiraceae</taxon>
        <taxon>Acetatifactor</taxon>
    </lineage>
</organism>
<dbReference type="Pfam" id="PF04542">
    <property type="entry name" value="Sigma70_r2"/>
    <property type="match status" value="1"/>
</dbReference>
<dbReference type="InterPro" id="IPR013249">
    <property type="entry name" value="RNA_pol_sigma70_r4_t2"/>
</dbReference>
<dbReference type="Pfam" id="PF08281">
    <property type="entry name" value="Sigma70_r4_2"/>
    <property type="match status" value="1"/>
</dbReference>
<keyword evidence="3" id="KW-0731">Sigma factor</keyword>
<dbReference type="InterPro" id="IPR039425">
    <property type="entry name" value="RNA_pol_sigma-70-like"/>
</dbReference>
<keyword evidence="5" id="KW-0804">Transcription</keyword>
<evidence type="ECO:0000256" key="3">
    <source>
        <dbReference type="ARBA" id="ARBA00023082"/>
    </source>
</evidence>
<dbReference type="PANTHER" id="PTHR43133">
    <property type="entry name" value="RNA POLYMERASE ECF-TYPE SIGMA FACTO"/>
    <property type="match status" value="1"/>
</dbReference>
<dbReference type="InterPro" id="IPR013325">
    <property type="entry name" value="RNA_pol_sigma_r2"/>
</dbReference>
<evidence type="ECO:0000313" key="9">
    <source>
        <dbReference type="Proteomes" id="UP000236311"/>
    </source>
</evidence>
<evidence type="ECO:0000313" key="8">
    <source>
        <dbReference type="EMBL" id="SOY30206.1"/>
    </source>
</evidence>
<sequence>MHTMSDEELISRIQQGDKALLDPLIDKYYPEIFRFCYYRTGSEQAAYDCTQDTFLRMLRFMDSYVETHKFKRWLLRIALNVCRDYYRANPPPTVSLAEDNWEQYDEEGRFSGQFLCSEENDSRRNAYEQIEISCVIQKCLLRLPEYQREVIILHFYLGFKVREIAKIAGVNLPTAKSRLKQGLDKLKRFFREEGIHEENW</sequence>
<name>A0A2K4ZIH3_9FIRM</name>
<keyword evidence="2" id="KW-0805">Transcription regulation</keyword>
<dbReference type="InterPro" id="IPR007627">
    <property type="entry name" value="RNA_pol_sigma70_r2"/>
</dbReference>
<comment type="similarity">
    <text evidence="1">Belongs to the sigma-70 factor family. ECF subfamily.</text>
</comment>
<dbReference type="GO" id="GO:0016987">
    <property type="term" value="F:sigma factor activity"/>
    <property type="evidence" value="ECO:0007669"/>
    <property type="project" value="UniProtKB-KW"/>
</dbReference>
<dbReference type="CDD" id="cd06171">
    <property type="entry name" value="Sigma70_r4"/>
    <property type="match status" value="1"/>
</dbReference>
<accession>A0A2K4ZIH3</accession>
<dbReference type="GO" id="GO:0003677">
    <property type="term" value="F:DNA binding"/>
    <property type="evidence" value="ECO:0007669"/>
    <property type="project" value="UniProtKB-KW"/>
</dbReference>
<dbReference type="SUPFAM" id="SSF88946">
    <property type="entry name" value="Sigma2 domain of RNA polymerase sigma factors"/>
    <property type="match status" value="1"/>
</dbReference>
<feature type="domain" description="RNA polymerase sigma-70 region 2" evidence="6">
    <location>
        <begin position="24"/>
        <end position="88"/>
    </location>
</feature>
<feature type="domain" description="RNA polymerase sigma factor 70 region 4 type 2" evidence="7">
    <location>
        <begin position="136"/>
        <end position="186"/>
    </location>
</feature>
<reference evidence="8 9" key="1">
    <citation type="submission" date="2018-01" db="EMBL/GenBank/DDBJ databases">
        <authorList>
            <person name="Gaut B.S."/>
            <person name="Morton B.R."/>
            <person name="Clegg M.T."/>
            <person name="Duvall M.R."/>
        </authorList>
    </citation>
    <scope>NUCLEOTIDE SEQUENCE [LARGE SCALE GENOMIC DNA]</scope>
    <source>
        <strain evidence="8">GP69</strain>
    </source>
</reference>
<dbReference type="InterPro" id="IPR013324">
    <property type="entry name" value="RNA_pol_sigma_r3/r4-like"/>
</dbReference>
<dbReference type="GO" id="GO:0006352">
    <property type="term" value="P:DNA-templated transcription initiation"/>
    <property type="evidence" value="ECO:0007669"/>
    <property type="project" value="InterPro"/>
</dbReference>
<keyword evidence="9" id="KW-1185">Reference proteome</keyword>
<evidence type="ECO:0000256" key="4">
    <source>
        <dbReference type="ARBA" id="ARBA00023125"/>
    </source>
</evidence>
<evidence type="ECO:0000256" key="2">
    <source>
        <dbReference type="ARBA" id="ARBA00023015"/>
    </source>
</evidence>